<dbReference type="InterPro" id="IPR002182">
    <property type="entry name" value="NB-ARC"/>
</dbReference>
<dbReference type="Pfam" id="PF23598">
    <property type="entry name" value="LRR_14"/>
    <property type="match status" value="2"/>
</dbReference>
<dbReference type="SUPFAM" id="SSF52058">
    <property type="entry name" value="L domain-like"/>
    <property type="match status" value="1"/>
</dbReference>
<proteinExistence type="predicted"/>
<keyword evidence="3" id="KW-0611">Plant defense</keyword>
<dbReference type="GO" id="GO:0043531">
    <property type="term" value="F:ADP binding"/>
    <property type="evidence" value="ECO:0007669"/>
    <property type="project" value="InterPro"/>
</dbReference>
<dbReference type="SUPFAM" id="SSF52540">
    <property type="entry name" value="P-loop containing nucleoside triphosphate hydrolases"/>
    <property type="match status" value="1"/>
</dbReference>
<dbReference type="OMA" id="KEWLCEV"/>
<dbReference type="EMBL" id="JAHRHJ020003364">
    <property type="protein sequence ID" value="KAH9291874.1"/>
    <property type="molecule type" value="Genomic_DNA"/>
</dbReference>
<dbReference type="InterPro" id="IPR042197">
    <property type="entry name" value="Apaf_helical"/>
</dbReference>
<dbReference type="PRINTS" id="PR00364">
    <property type="entry name" value="DISEASERSIST"/>
</dbReference>
<evidence type="ECO:0000259" key="8">
    <source>
        <dbReference type="Pfam" id="PF23598"/>
    </source>
</evidence>
<dbReference type="AlphaFoldDB" id="A0AA38C7I8"/>
<organism evidence="9 10">
    <name type="scientific">Taxus chinensis</name>
    <name type="common">Chinese yew</name>
    <name type="synonym">Taxus wallichiana var. chinensis</name>
    <dbReference type="NCBI Taxonomy" id="29808"/>
    <lineage>
        <taxon>Eukaryota</taxon>
        <taxon>Viridiplantae</taxon>
        <taxon>Streptophyta</taxon>
        <taxon>Embryophyta</taxon>
        <taxon>Tracheophyta</taxon>
        <taxon>Spermatophyta</taxon>
        <taxon>Pinopsida</taxon>
        <taxon>Pinidae</taxon>
        <taxon>Conifers II</taxon>
        <taxon>Cupressales</taxon>
        <taxon>Taxaceae</taxon>
        <taxon>Taxus</taxon>
    </lineage>
</organism>
<evidence type="ECO:0000256" key="2">
    <source>
        <dbReference type="ARBA" id="ARBA00022741"/>
    </source>
</evidence>
<keyword evidence="2" id="KW-0547">Nucleotide-binding</keyword>
<dbReference type="Proteomes" id="UP000824469">
    <property type="component" value="Unassembled WGS sequence"/>
</dbReference>
<keyword evidence="1" id="KW-0677">Repeat</keyword>
<sequence length="925" mass="105048">RWVVSSDNLIRVFKFSVVERKKSNMAASLVDAAVGRFGAMLVDQKTKETSIFIIFRKRFEWLKRKLFIVSMYLKDADVQSVHNNSVEQWLLDAADIAWDAEDILQQCAVESLYTNNDGNTQSSRVIFRYKMGRRIKDIRERMKSVMEDAAELKLVADLTHSEQPSTSASQNVKWKKASVLERDARPVAIEPKVEEIFGLIDDPEVPVIAVVGMGGIGKTFLMQNVFNRIKDRFEYSIWLSISQTYSLQRLQADLAAKINFKEVVNGRISEVQAAEFIHSRLESKRSLIVLDDVWRATAEDDLISKLGIPTGRCKIVVTTRNVDDIRKIKARVYDMKPLSEEDSWMLFCAFAFPDCEQNRLPPHLEQIAHQIVKEGGGMPLAVKTVAASLADKASLKVWESKLSELREVDNRHDPVMEILRLSYDSLPLYVKPIFTFLSFFPADEVIDCEYMINLWIGEGLTSRGEDQWETGFAYLQILHDRCLVKVEENSHSKIYCQVDGMILDLAISLSTKTKCVFATEKAFANSTGKTTNYRRILLANSCIDDNTIVNNSVGSPEFVRTLTLYRNKIDTIPAKFFARMNVLRTLDLSSTNISTLPESVGNLKLLRVLSLCCTQIKEVPNCVRNVTRLCFLDLSRCRFLQRLPAWIGELKCLEHLNVVGCSPELASCMPAGISKLLSLRILRSDYLNFSIQENKFLKLEHLARLTQLQELSINVNHDMELKGLEEGVLEQLVKMRSLAIANEIPPVEVADSLKFPHFPDIMESMNDLEKLFLCNFSVPNWVTDNFKKLRIIEISGSCSDYPDLENLPCLERLNLLDNNNATELPRGFGKAGGFPNLRFLEISDFPLLKELPDLEEEAMQSLEKLCIHSCKGLKKFPEGLERVKNLRKIEVYEGSNEIVESLHGGGQYWAKLKASIPSLNISVNQ</sequence>
<dbReference type="InterPro" id="IPR055414">
    <property type="entry name" value="LRR_R13L4/SHOC2-like"/>
</dbReference>
<dbReference type="Gene3D" id="1.10.8.430">
    <property type="entry name" value="Helical domain of apoptotic protease-activating factors"/>
    <property type="match status" value="1"/>
</dbReference>
<feature type="domain" description="Disease resistance N-terminal" evidence="6">
    <location>
        <begin position="34"/>
        <end position="121"/>
    </location>
</feature>
<keyword evidence="4" id="KW-0067">ATP-binding</keyword>
<dbReference type="PANTHER" id="PTHR36766:SF30">
    <property type="entry name" value="TIR-NBS TYPE DISEASE RESISTANCE PROTEIN-RELATED"/>
    <property type="match status" value="1"/>
</dbReference>
<feature type="non-terminal residue" evidence="9">
    <location>
        <position position="1"/>
    </location>
</feature>
<dbReference type="Gene3D" id="3.40.50.300">
    <property type="entry name" value="P-loop containing nucleotide triphosphate hydrolases"/>
    <property type="match status" value="1"/>
</dbReference>
<dbReference type="Gene3D" id="1.20.5.4130">
    <property type="match status" value="1"/>
</dbReference>
<dbReference type="InterPro" id="IPR027417">
    <property type="entry name" value="P-loop_NTPase"/>
</dbReference>
<protein>
    <recommendedName>
        <fullName evidence="11">Disease resistance protein</fullName>
    </recommendedName>
</protein>
<name>A0AA38C7I8_TAXCH</name>
<dbReference type="GO" id="GO:0051707">
    <property type="term" value="P:response to other organism"/>
    <property type="evidence" value="ECO:0007669"/>
    <property type="project" value="UniProtKB-ARBA"/>
</dbReference>
<gene>
    <name evidence="9" type="ORF">KI387_042936</name>
</gene>
<evidence type="ECO:0000256" key="3">
    <source>
        <dbReference type="ARBA" id="ARBA00022821"/>
    </source>
</evidence>
<evidence type="ECO:0000313" key="10">
    <source>
        <dbReference type="Proteomes" id="UP000824469"/>
    </source>
</evidence>
<evidence type="ECO:0000313" key="9">
    <source>
        <dbReference type="EMBL" id="KAH9291874.1"/>
    </source>
</evidence>
<dbReference type="Pfam" id="PF00931">
    <property type="entry name" value="NB-ARC"/>
    <property type="match status" value="1"/>
</dbReference>
<dbReference type="Pfam" id="PF18052">
    <property type="entry name" value="Rx_N"/>
    <property type="match status" value="1"/>
</dbReference>
<reference evidence="9 10" key="1">
    <citation type="journal article" date="2021" name="Nat. Plants">
        <title>The Taxus genome provides insights into paclitaxel biosynthesis.</title>
        <authorList>
            <person name="Xiong X."/>
            <person name="Gou J."/>
            <person name="Liao Q."/>
            <person name="Li Y."/>
            <person name="Zhou Q."/>
            <person name="Bi G."/>
            <person name="Li C."/>
            <person name="Du R."/>
            <person name="Wang X."/>
            <person name="Sun T."/>
            <person name="Guo L."/>
            <person name="Liang H."/>
            <person name="Lu P."/>
            <person name="Wu Y."/>
            <person name="Zhang Z."/>
            <person name="Ro D.K."/>
            <person name="Shang Y."/>
            <person name="Huang S."/>
            <person name="Yan J."/>
        </authorList>
    </citation>
    <scope>NUCLEOTIDE SEQUENCE [LARGE SCALE GENOMIC DNA]</scope>
    <source>
        <strain evidence="9">Ta-2019</strain>
    </source>
</reference>
<dbReference type="Gene3D" id="3.80.10.10">
    <property type="entry name" value="Ribonuclease Inhibitor"/>
    <property type="match status" value="1"/>
</dbReference>
<comment type="caution">
    <text evidence="9">The sequence shown here is derived from an EMBL/GenBank/DDBJ whole genome shotgun (WGS) entry which is preliminary data.</text>
</comment>
<dbReference type="InterPro" id="IPR058922">
    <property type="entry name" value="WHD_DRP"/>
</dbReference>
<evidence type="ECO:0000256" key="1">
    <source>
        <dbReference type="ARBA" id="ARBA00022737"/>
    </source>
</evidence>
<feature type="domain" description="Disease resistance protein winged helix" evidence="7">
    <location>
        <begin position="440"/>
        <end position="506"/>
    </location>
</feature>
<dbReference type="GO" id="GO:0005524">
    <property type="term" value="F:ATP binding"/>
    <property type="evidence" value="ECO:0007669"/>
    <property type="project" value="UniProtKB-KW"/>
</dbReference>
<evidence type="ECO:0000256" key="4">
    <source>
        <dbReference type="ARBA" id="ARBA00022840"/>
    </source>
</evidence>
<feature type="domain" description="Disease resistance R13L4/SHOC-2-like LRR" evidence="8">
    <location>
        <begin position="552"/>
        <end position="661"/>
    </location>
</feature>
<evidence type="ECO:0000259" key="6">
    <source>
        <dbReference type="Pfam" id="PF18052"/>
    </source>
</evidence>
<evidence type="ECO:0008006" key="11">
    <source>
        <dbReference type="Google" id="ProtNLM"/>
    </source>
</evidence>
<evidence type="ECO:0000259" key="5">
    <source>
        <dbReference type="Pfam" id="PF00931"/>
    </source>
</evidence>
<feature type="domain" description="Disease resistance R13L4/SHOC-2-like LRR" evidence="8">
    <location>
        <begin position="669"/>
        <end position="892"/>
    </location>
</feature>
<dbReference type="PANTHER" id="PTHR36766">
    <property type="entry name" value="PLANT BROAD-SPECTRUM MILDEW RESISTANCE PROTEIN RPW8"/>
    <property type="match status" value="1"/>
</dbReference>
<dbReference type="InterPro" id="IPR032675">
    <property type="entry name" value="LRR_dom_sf"/>
</dbReference>
<evidence type="ECO:0000259" key="7">
    <source>
        <dbReference type="Pfam" id="PF23559"/>
    </source>
</evidence>
<accession>A0AA38C7I8</accession>
<dbReference type="GO" id="GO:0006952">
    <property type="term" value="P:defense response"/>
    <property type="evidence" value="ECO:0007669"/>
    <property type="project" value="UniProtKB-KW"/>
</dbReference>
<dbReference type="Pfam" id="PF23559">
    <property type="entry name" value="WHD_DRP"/>
    <property type="match status" value="1"/>
</dbReference>
<feature type="domain" description="NB-ARC" evidence="5">
    <location>
        <begin position="192"/>
        <end position="353"/>
    </location>
</feature>
<keyword evidence="10" id="KW-1185">Reference proteome</keyword>
<dbReference type="InterPro" id="IPR041118">
    <property type="entry name" value="Rx_N"/>
</dbReference>